<evidence type="ECO:0000313" key="7">
    <source>
        <dbReference type="EMBL" id="MDQ0517207.1"/>
    </source>
</evidence>
<sequence>MPTEQKPAMLVATSEVVRGAVGGRAAGFALERLGFPLWTVHTVTLPWHPGHGRASRIVPDDAAFEALVDDLIRAPWLGEIGGVLTGYLGAASQAPALARLVDAIRAVRPDMIYLCDPVMGDNGALYVPEATAAAIRDHLAPRADILTPNLTELGYLAGSAPTTRDAIIAAARALPAGKVAVTSALRAGGETETLLVTADGIMAARHLLVDGRVPNGTGDLFAALLLGRQVSGARDAEALRLATATLVDLLGAARRLGADELPIAAMQASIVAPEAKVALLEEAGLAP</sequence>
<evidence type="ECO:0000256" key="1">
    <source>
        <dbReference type="ARBA" id="ARBA00012104"/>
    </source>
</evidence>
<dbReference type="InterPro" id="IPR004625">
    <property type="entry name" value="PyrdxlKinase"/>
</dbReference>
<dbReference type="PANTHER" id="PTHR10534">
    <property type="entry name" value="PYRIDOXAL KINASE"/>
    <property type="match status" value="1"/>
</dbReference>
<keyword evidence="3" id="KW-0547">Nucleotide-binding</keyword>
<protein>
    <recommendedName>
        <fullName evidence="1">pyridoxal kinase</fullName>
        <ecNumber evidence="1">2.7.1.35</ecNumber>
    </recommendedName>
</protein>
<dbReference type="Proteomes" id="UP001223743">
    <property type="component" value="Unassembled WGS sequence"/>
</dbReference>
<proteinExistence type="predicted"/>
<dbReference type="SUPFAM" id="SSF53613">
    <property type="entry name" value="Ribokinase-like"/>
    <property type="match status" value="1"/>
</dbReference>
<evidence type="ECO:0000256" key="4">
    <source>
        <dbReference type="ARBA" id="ARBA00022777"/>
    </source>
</evidence>
<accession>A0ABU0M8A4</accession>
<dbReference type="GO" id="GO:0008478">
    <property type="term" value="F:pyridoxal kinase activity"/>
    <property type="evidence" value="ECO:0007669"/>
    <property type="project" value="UniProtKB-EC"/>
</dbReference>
<dbReference type="Gene3D" id="3.40.1190.20">
    <property type="match status" value="1"/>
</dbReference>
<dbReference type="CDD" id="cd01173">
    <property type="entry name" value="pyridoxal_pyridoxamine_kinase"/>
    <property type="match status" value="1"/>
</dbReference>
<dbReference type="Pfam" id="PF08543">
    <property type="entry name" value="Phos_pyr_kin"/>
    <property type="match status" value="1"/>
</dbReference>
<keyword evidence="5" id="KW-0067">ATP-binding</keyword>
<keyword evidence="2 7" id="KW-0808">Transferase</keyword>
<name>A0ABU0M8A4_9HYPH</name>
<keyword evidence="8" id="KW-1185">Reference proteome</keyword>
<keyword evidence="4 7" id="KW-0418">Kinase</keyword>
<evidence type="ECO:0000256" key="5">
    <source>
        <dbReference type="ARBA" id="ARBA00022840"/>
    </source>
</evidence>
<dbReference type="EMBL" id="JAUSWJ010000001">
    <property type="protein sequence ID" value="MDQ0517207.1"/>
    <property type="molecule type" value="Genomic_DNA"/>
</dbReference>
<reference evidence="7 8" key="1">
    <citation type="submission" date="2023-07" db="EMBL/GenBank/DDBJ databases">
        <title>Genomic Encyclopedia of Type Strains, Phase IV (KMG-IV): sequencing the most valuable type-strain genomes for metagenomic binning, comparative biology and taxonomic classification.</title>
        <authorList>
            <person name="Goeker M."/>
        </authorList>
    </citation>
    <scope>NUCLEOTIDE SEQUENCE [LARGE SCALE GENOMIC DNA]</scope>
    <source>
        <strain evidence="7 8">B1-1</strain>
    </source>
</reference>
<evidence type="ECO:0000259" key="6">
    <source>
        <dbReference type="Pfam" id="PF08543"/>
    </source>
</evidence>
<evidence type="ECO:0000256" key="2">
    <source>
        <dbReference type="ARBA" id="ARBA00022679"/>
    </source>
</evidence>
<dbReference type="NCBIfam" id="TIGR00687">
    <property type="entry name" value="pyridox_kin"/>
    <property type="match status" value="1"/>
</dbReference>
<dbReference type="RefSeq" id="WP_266278622.1">
    <property type="nucleotide sequence ID" value="NZ_JAPKNF010000001.1"/>
</dbReference>
<evidence type="ECO:0000256" key="3">
    <source>
        <dbReference type="ARBA" id="ARBA00022741"/>
    </source>
</evidence>
<dbReference type="InterPro" id="IPR029056">
    <property type="entry name" value="Ribokinase-like"/>
</dbReference>
<dbReference type="InterPro" id="IPR013749">
    <property type="entry name" value="PM/HMP-P_kinase-1"/>
</dbReference>
<dbReference type="PANTHER" id="PTHR10534:SF2">
    <property type="entry name" value="PYRIDOXAL KINASE"/>
    <property type="match status" value="1"/>
</dbReference>
<comment type="caution">
    <text evidence="7">The sequence shown here is derived from an EMBL/GenBank/DDBJ whole genome shotgun (WGS) entry which is preliminary data.</text>
</comment>
<feature type="domain" description="Pyridoxamine kinase/Phosphomethylpyrimidine kinase" evidence="6">
    <location>
        <begin position="85"/>
        <end position="262"/>
    </location>
</feature>
<organism evidence="7 8">
    <name type="scientific">Kaistia geumhonensis</name>
    <dbReference type="NCBI Taxonomy" id="410839"/>
    <lineage>
        <taxon>Bacteria</taxon>
        <taxon>Pseudomonadati</taxon>
        <taxon>Pseudomonadota</taxon>
        <taxon>Alphaproteobacteria</taxon>
        <taxon>Hyphomicrobiales</taxon>
        <taxon>Kaistiaceae</taxon>
        <taxon>Kaistia</taxon>
    </lineage>
</organism>
<evidence type="ECO:0000313" key="8">
    <source>
        <dbReference type="Proteomes" id="UP001223743"/>
    </source>
</evidence>
<dbReference type="EC" id="2.7.1.35" evidence="1"/>
<gene>
    <name evidence="7" type="ORF">QO015_002820</name>
</gene>